<protein>
    <submittedName>
        <fullName evidence="1">Putative DNA binding, helix-turn-helix domain containing protein</fullName>
    </submittedName>
</protein>
<proteinExistence type="predicted"/>
<dbReference type="EMBL" id="MT142919">
    <property type="protein sequence ID" value="QJA90520.1"/>
    <property type="molecule type" value="Genomic_DNA"/>
</dbReference>
<dbReference type="AlphaFoldDB" id="A0A6M3L7C2"/>
<accession>A0A6M3L7C2</accession>
<organism evidence="1">
    <name type="scientific">viral metagenome</name>
    <dbReference type="NCBI Taxonomy" id="1070528"/>
    <lineage>
        <taxon>unclassified sequences</taxon>
        <taxon>metagenomes</taxon>
        <taxon>organismal metagenomes</taxon>
    </lineage>
</organism>
<sequence length="202" mass="22858">MTKKTWIKLKRGILDVKHVKSVGPALWLFCLLVDEADWPTGKVFGWTDRQAAADLGIKLNTARDWRQRLEKYKYITCQHVGQSLEIQIHNWTNPREYGGDILSRQAIVPADVADAWGDAEGDVETEPLAGGGDVQSDVQSDVAPERRFIESTYHKSGDGKNRKPQPGQFLCPRCGSPILEEHRGTPMELDCRLHRGMPRQRK</sequence>
<gene>
    <name evidence="1" type="ORF">MM415B02360_0005</name>
</gene>
<reference evidence="1" key="1">
    <citation type="submission" date="2020-03" db="EMBL/GenBank/DDBJ databases">
        <title>The deep terrestrial virosphere.</title>
        <authorList>
            <person name="Holmfeldt K."/>
            <person name="Nilsson E."/>
            <person name="Simone D."/>
            <person name="Lopez-Fernandez M."/>
            <person name="Wu X."/>
            <person name="de Brujin I."/>
            <person name="Lundin D."/>
            <person name="Andersson A."/>
            <person name="Bertilsson S."/>
            <person name="Dopson M."/>
        </authorList>
    </citation>
    <scope>NUCLEOTIDE SEQUENCE</scope>
    <source>
        <strain evidence="1">MM415B02360</strain>
    </source>
</reference>
<name>A0A6M3L7C2_9ZZZZ</name>
<evidence type="ECO:0000313" key="1">
    <source>
        <dbReference type="EMBL" id="QJA90520.1"/>
    </source>
</evidence>